<dbReference type="RefSeq" id="WP_146954542.1">
    <property type="nucleotide sequence ID" value="NZ_BAABBJ010000012.1"/>
</dbReference>
<name>A0A512PHU1_9CELL</name>
<accession>A0A512PHU1</accession>
<dbReference type="OrthoDB" id="5118155at2"/>
<dbReference type="Proteomes" id="UP000321798">
    <property type="component" value="Unassembled WGS sequence"/>
</dbReference>
<evidence type="ECO:0000313" key="2">
    <source>
        <dbReference type="Proteomes" id="UP000321798"/>
    </source>
</evidence>
<reference evidence="1 2" key="1">
    <citation type="submission" date="2019-07" db="EMBL/GenBank/DDBJ databases">
        <title>Whole genome shotgun sequence of Cellulomonas soli NBRC 109434.</title>
        <authorList>
            <person name="Hosoyama A."/>
            <person name="Uohara A."/>
            <person name="Ohji S."/>
            <person name="Ichikawa N."/>
        </authorList>
    </citation>
    <scope>NUCLEOTIDE SEQUENCE [LARGE SCALE GENOMIC DNA]</scope>
    <source>
        <strain evidence="1 2">NBRC 109434</strain>
    </source>
</reference>
<dbReference type="AlphaFoldDB" id="A0A512PHU1"/>
<protein>
    <submittedName>
        <fullName evidence="1">Uncharacterized protein</fullName>
    </submittedName>
</protein>
<comment type="caution">
    <text evidence="1">The sequence shown here is derived from an EMBL/GenBank/DDBJ whole genome shotgun (WGS) entry which is preliminary data.</text>
</comment>
<organism evidence="1 2">
    <name type="scientific">Cellulomonas soli</name>
    <dbReference type="NCBI Taxonomy" id="931535"/>
    <lineage>
        <taxon>Bacteria</taxon>
        <taxon>Bacillati</taxon>
        <taxon>Actinomycetota</taxon>
        <taxon>Actinomycetes</taxon>
        <taxon>Micrococcales</taxon>
        <taxon>Cellulomonadaceae</taxon>
        <taxon>Cellulomonas</taxon>
    </lineage>
</organism>
<proteinExistence type="predicted"/>
<dbReference type="EMBL" id="BKAL01000015">
    <property type="protein sequence ID" value="GEP70781.1"/>
    <property type="molecule type" value="Genomic_DNA"/>
</dbReference>
<keyword evidence="2" id="KW-1185">Reference proteome</keyword>
<sequence>MDEIPTWSQTTVRATLAAIPYVGGALEIVYSDVRARRAARADELVSQLITATGEDRLLKRLRDSPEVEAVFVTAIDAALRSSVEAKRRRLVKAVSAAVLDDARVDESLLVADALSQLDVPHLLALARMADEWEVTRSDMSDAVRWGASNVFAATPEAIRAALVRTGTAKSSVGTYIALAEPSRQDGITDFGLSIVADLRAEDWPE</sequence>
<gene>
    <name evidence="1" type="ORF">CSO01_34960</name>
</gene>
<evidence type="ECO:0000313" key="1">
    <source>
        <dbReference type="EMBL" id="GEP70781.1"/>
    </source>
</evidence>